<dbReference type="RefSeq" id="WP_208668245.1">
    <property type="nucleotide sequence ID" value="NZ_CP024767.1"/>
</dbReference>
<evidence type="ECO:0000313" key="2">
    <source>
        <dbReference type="EMBL" id="QAY86160.1"/>
    </source>
</evidence>
<reference evidence="2 3" key="1">
    <citation type="submission" date="2017-11" db="EMBL/GenBank/DDBJ databases">
        <title>Genome sequence of Pseudomonas arsenicoxydans ACM1.</title>
        <authorList>
            <person name="Nascimento F.X."/>
        </authorList>
    </citation>
    <scope>NUCLEOTIDE SEQUENCE [LARGE SCALE GENOMIC DNA]</scope>
    <source>
        <strain evidence="2 3">ACM1</strain>
    </source>
</reference>
<dbReference type="Gene3D" id="3.30.420.40">
    <property type="match status" value="2"/>
</dbReference>
<dbReference type="AlphaFoldDB" id="A0A4P6G9I2"/>
<dbReference type="EMBL" id="CP024767">
    <property type="protein sequence ID" value="QAY86160.1"/>
    <property type="molecule type" value="Genomic_DNA"/>
</dbReference>
<name>A0A4P6G9I2_9PSED</name>
<dbReference type="SUPFAM" id="SSF53067">
    <property type="entry name" value="Actin-like ATPase domain"/>
    <property type="match status" value="1"/>
</dbReference>
<protein>
    <submittedName>
        <fullName evidence="2">ROK family protein</fullName>
    </submittedName>
</protein>
<organism evidence="2 3">
    <name type="scientific">Pseudomonas arsenicoxydans</name>
    <dbReference type="NCBI Taxonomy" id="702115"/>
    <lineage>
        <taxon>Bacteria</taxon>
        <taxon>Pseudomonadati</taxon>
        <taxon>Pseudomonadota</taxon>
        <taxon>Gammaproteobacteria</taxon>
        <taxon>Pseudomonadales</taxon>
        <taxon>Pseudomonadaceae</taxon>
        <taxon>Pseudomonas</taxon>
    </lineage>
</organism>
<dbReference type="InterPro" id="IPR043129">
    <property type="entry name" value="ATPase_NBD"/>
</dbReference>
<comment type="similarity">
    <text evidence="1">Belongs to the ROK (NagC/XylR) family.</text>
</comment>
<dbReference type="PANTHER" id="PTHR18964">
    <property type="entry name" value="ROK (REPRESSOR, ORF, KINASE) FAMILY"/>
    <property type="match status" value="1"/>
</dbReference>
<dbReference type="Pfam" id="PF00480">
    <property type="entry name" value="ROK"/>
    <property type="match status" value="1"/>
</dbReference>
<dbReference type="PANTHER" id="PTHR18964:SF149">
    <property type="entry name" value="BIFUNCTIONAL UDP-N-ACETYLGLUCOSAMINE 2-EPIMERASE_N-ACETYLMANNOSAMINE KINASE"/>
    <property type="match status" value="1"/>
</dbReference>
<gene>
    <name evidence="2" type="ORF">CUN61_20240</name>
</gene>
<evidence type="ECO:0000313" key="3">
    <source>
        <dbReference type="Proteomes" id="UP000291121"/>
    </source>
</evidence>
<proteinExistence type="inferred from homology"/>
<evidence type="ECO:0000256" key="1">
    <source>
        <dbReference type="ARBA" id="ARBA00006479"/>
    </source>
</evidence>
<accession>A0A4P6G9I2</accession>
<sequence>MRTPRKSVQPKILVVDVGGSHIKCLLSGETTRRKFKSGPKLTPQQMVAGILKITADWRFDALSIGYPGVVTQGAPALEPHHLAPGWVGFDFEAAFGLPVRIVNDAAMQALGSYRGGKMLFLGLGTGLGSALIVDGHIVAMELGHLRRSKRHDYEDMLGKRGYKRLGKKKWRRKVHAVVEGFRAALMPDEIVIGGGQADRLKTLPPRSRLGNNAAAFLGGFRLWDTSPPGKSPNTYKDLS</sequence>
<dbReference type="InterPro" id="IPR000600">
    <property type="entry name" value="ROK"/>
</dbReference>
<keyword evidence="3" id="KW-1185">Reference proteome</keyword>
<dbReference type="Proteomes" id="UP000291121">
    <property type="component" value="Chromosome"/>
</dbReference>